<evidence type="ECO:0000259" key="2">
    <source>
        <dbReference type="SMART" id="SM01126"/>
    </source>
</evidence>
<evidence type="ECO:0000313" key="10">
    <source>
        <dbReference type="Proteomes" id="UP000234289"/>
    </source>
</evidence>
<reference evidence="10" key="2">
    <citation type="submission" date="2017-03" db="EMBL/GenBank/DDBJ databases">
        <authorList>
            <person name="Monnet C."/>
        </authorList>
    </citation>
    <scope>NUCLEOTIDE SEQUENCE [LARGE SCALE GENOMIC DNA]</scope>
    <source>
        <strain evidence="10">CNRZ 920</strain>
    </source>
</reference>
<evidence type="ECO:0000313" key="5">
    <source>
        <dbReference type="EMBL" id="SMY03653.1"/>
    </source>
</evidence>
<evidence type="ECO:0000313" key="8">
    <source>
        <dbReference type="Proteomes" id="UP000217564"/>
    </source>
</evidence>
<dbReference type="NCBIfam" id="NF033547">
    <property type="entry name" value="transpos_IS1595"/>
    <property type="match status" value="1"/>
</dbReference>
<dbReference type="EMBL" id="NRGP01000054">
    <property type="protein sequence ID" value="PCC44849.1"/>
    <property type="molecule type" value="Genomic_DNA"/>
</dbReference>
<dbReference type="Proteomes" id="UP000218620">
    <property type="component" value="Unassembled WGS sequence"/>
</dbReference>
<evidence type="ECO:0000313" key="7">
    <source>
        <dbReference type="EMBL" id="TGD36140.1"/>
    </source>
</evidence>
<gene>
    <name evidence="5" type="ORF">BAUR920_03658</name>
    <name evidence="6" type="ORF">BAURA63_03855</name>
    <name evidence="4" type="ORF">CIK64_18795</name>
    <name evidence="3" type="ORF">CIK65_18785</name>
    <name evidence="7" type="ORF">EB834_20550</name>
</gene>
<dbReference type="SMART" id="SM01126">
    <property type="entry name" value="DDE_Tnp_IS1595"/>
    <property type="match status" value="1"/>
</dbReference>
<dbReference type="RefSeq" id="WP_096163141.1">
    <property type="nucleotide sequence ID" value="NZ_FXYZ01000081.1"/>
</dbReference>
<dbReference type="Proteomes" id="UP000234327">
    <property type="component" value="Unassembled WGS sequence"/>
</dbReference>
<dbReference type="EMBL" id="RHFF01000070">
    <property type="protein sequence ID" value="TGD36140.1"/>
    <property type="molecule type" value="Genomic_DNA"/>
</dbReference>
<evidence type="ECO:0000313" key="11">
    <source>
        <dbReference type="Proteomes" id="UP000234327"/>
    </source>
</evidence>
<protein>
    <submittedName>
        <fullName evidence="4">IS1595 family transposase</fullName>
    </submittedName>
    <submittedName>
        <fullName evidence="5">Transposase zinc-ribbon domain-containing protein</fullName>
    </submittedName>
</protein>
<feature type="compositionally biased region" description="Basic and acidic residues" evidence="1">
    <location>
        <begin position="337"/>
        <end position="353"/>
    </location>
</feature>
<dbReference type="PANTHER" id="PTHR47163:SF2">
    <property type="entry name" value="SI:DKEY-17M8.2"/>
    <property type="match status" value="1"/>
</dbReference>
<dbReference type="EMBL" id="FXYZ01000081">
    <property type="protein sequence ID" value="SMY04036.1"/>
    <property type="molecule type" value="Genomic_DNA"/>
</dbReference>
<proteinExistence type="predicted"/>
<dbReference type="AlphaFoldDB" id="A0A2A3Z013"/>
<dbReference type="InterPro" id="IPR024442">
    <property type="entry name" value="Transposase_Zn_ribbon"/>
</dbReference>
<reference evidence="8 9" key="1">
    <citation type="journal article" date="2017" name="Elife">
        <title>Extensive horizontal gene transfer in cheese-associated bacteria.</title>
        <authorList>
            <person name="Bonham K.S."/>
            <person name="Wolfe B.E."/>
            <person name="Dutton R.J."/>
        </authorList>
    </citation>
    <scope>NUCLEOTIDE SEQUENCE [LARGE SCALE GENOMIC DNA]</scope>
    <source>
        <strain evidence="4 8">947_7</strain>
        <strain evidence="3 9">962_8</strain>
    </source>
</reference>
<dbReference type="EMBL" id="NRGQ01000052">
    <property type="protein sequence ID" value="PCC41220.1"/>
    <property type="molecule type" value="Genomic_DNA"/>
</dbReference>
<evidence type="ECO:0000313" key="9">
    <source>
        <dbReference type="Proteomes" id="UP000218620"/>
    </source>
</evidence>
<evidence type="ECO:0000313" key="4">
    <source>
        <dbReference type="EMBL" id="PCC44849.1"/>
    </source>
</evidence>
<evidence type="ECO:0000313" key="12">
    <source>
        <dbReference type="Proteomes" id="UP000297736"/>
    </source>
</evidence>
<dbReference type="EMBL" id="FXZG01000068">
    <property type="protein sequence ID" value="SMY03653.1"/>
    <property type="molecule type" value="Genomic_DNA"/>
</dbReference>
<reference evidence="5 11" key="3">
    <citation type="submission" date="2017-03" db="EMBL/GenBank/DDBJ databases">
        <authorList>
            <person name="Afonso C.L."/>
            <person name="Miller P.J."/>
            <person name="Scott M.A."/>
            <person name="Spackman E."/>
            <person name="Goraichik I."/>
            <person name="Dimitrov K.M."/>
            <person name="Suarez D.L."/>
            <person name="Swayne D.E."/>
        </authorList>
    </citation>
    <scope>NUCLEOTIDE SEQUENCE [LARGE SCALE GENOMIC DNA]</scope>
    <source>
        <strain evidence="6">6</strain>
        <strain evidence="11">6(3)</strain>
        <strain evidence="5">CNRZ 920</strain>
    </source>
</reference>
<dbReference type="PANTHER" id="PTHR47163">
    <property type="entry name" value="DDE_TNP_IS1595 DOMAIN-CONTAINING PROTEIN"/>
    <property type="match status" value="1"/>
</dbReference>
<dbReference type="InterPro" id="IPR053164">
    <property type="entry name" value="IS1016-like_transposase"/>
</dbReference>
<reference evidence="7 12" key="4">
    <citation type="submission" date="2018-10" db="EMBL/GenBank/DDBJ databases">
        <title>Brevibacterium genomes from Austrain hard cheese rinds.</title>
        <authorList>
            <person name="Anast J.M."/>
            <person name="Dzieciol M."/>
            <person name="Schultz D.L."/>
            <person name="Mann E."/>
            <person name="Wagner M."/>
            <person name="Schmitz-Esser S."/>
        </authorList>
    </citation>
    <scope>NUCLEOTIDE SEQUENCE [LARGE SCALE GENOMIC DNA]</scope>
    <source>
        <strain evidence="7 12">L261</strain>
    </source>
</reference>
<evidence type="ECO:0000313" key="6">
    <source>
        <dbReference type="EMBL" id="SMY04036.1"/>
    </source>
</evidence>
<feature type="domain" description="ISXO2-like transposase" evidence="2">
    <location>
        <begin position="138"/>
        <end position="281"/>
    </location>
</feature>
<feature type="region of interest" description="Disordered" evidence="1">
    <location>
        <begin position="316"/>
        <end position="353"/>
    </location>
</feature>
<accession>A0A2H1KV40</accession>
<dbReference type="Pfam" id="PF12762">
    <property type="entry name" value="DDE_Tnp_IS1595"/>
    <property type="match status" value="1"/>
</dbReference>
<sequence length="353" mass="38836">MDKPTGAPVAGRDYPSDIAKVRSWFPTDAACLDYLDWLRWPGGFICPHCASAEAGREATGRYRCRKCDKQVSVTAGTIFHRTRTPLTVWFEATWLMTAPKMGVSASHVHRVLPVSSYQTAWTMLTKLRQVMSTTDSQPLTGRVEIDETFFGGPRPGVAGRGAAGKTLVAGAIEIDDHGWGRARLAVINDASAKSLRAFITDNVAPGATVVSDAWRSYPPALGGYEHVPVNVSASGKPAHEVLPAVHRLFAQVKRMVEGTYQGSGSVGHLQEYLDEFVFRFNRRHSRHRGLVFMRLLQRAVAAAPVGYRDLVRASRVKEKRPPGVVGPRRRPGSLEVVPEKRPWRAAEDRDSGT</sequence>
<dbReference type="Proteomes" id="UP000297736">
    <property type="component" value="Unassembled WGS sequence"/>
</dbReference>
<dbReference type="InterPro" id="IPR024445">
    <property type="entry name" value="Tnp_ISXO2-like"/>
</dbReference>
<dbReference type="Proteomes" id="UP000217564">
    <property type="component" value="Unassembled WGS sequence"/>
</dbReference>
<evidence type="ECO:0000256" key="1">
    <source>
        <dbReference type="SAM" id="MobiDB-lite"/>
    </source>
</evidence>
<evidence type="ECO:0000313" key="3">
    <source>
        <dbReference type="EMBL" id="PCC41220.1"/>
    </source>
</evidence>
<accession>A0A2A3Z013</accession>
<organism evidence="4 8">
    <name type="scientific">Brevibacterium aurantiacum</name>
    <dbReference type="NCBI Taxonomy" id="273384"/>
    <lineage>
        <taxon>Bacteria</taxon>
        <taxon>Bacillati</taxon>
        <taxon>Actinomycetota</taxon>
        <taxon>Actinomycetes</taxon>
        <taxon>Micrococcales</taxon>
        <taxon>Brevibacteriaceae</taxon>
        <taxon>Brevibacterium</taxon>
    </lineage>
</organism>
<dbReference type="Proteomes" id="UP000234289">
    <property type="component" value="Unassembled WGS sequence"/>
</dbReference>
<dbReference type="Pfam" id="PF12760">
    <property type="entry name" value="Zn_ribbon_IS1595"/>
    <property type="match status" value="1"/>
</dbReference>
<name>A0A2A3Z013_BREAU</name>